<dbReference type="PANTHER" id="PTHR34595">
    <property type="entry name" value="BLR5612 PROTEIN"/>
    <property type="match status" value="1"/>
</dbReference>
<sequence length="855" mass="97725">MEQAPEIPPRLRGYLKNSTSYDEMWTQDGTIQPHWQQFMKYITAMEPAEIGHTQQEMQQLLRENGVTYSTFHDEGSHSRPWQLDMIPLLIEGEEWLTVEAGLLQRACLLDMIMADLYGPRKLIREGLLPLELIYGHSGFLRPCDQVAAAGSRNIVLYAADLARGPDNRIWVLNDRTQAPSGLGYALENRMIMSRIMPWLMRSYQTHRLASFFRVLRETLSKLAPQQREFPRIVLLSPGARDEMYFEHAYLATYLGYTLVQGDDLTVRDGRVWLKSIDGLLQVDIILRRVMDTQCDPLELDKNSYLGVPGLLEAVRRGNVTVVNPVGCAVMENPGLMAFLPAIARYYLNEDLILPMVATWWCGQEREKQHVLTNIDKLAIISTLHDPKGQIVYGPLLSKRELENLKARIKMTPYAFSGREIVQFSTAPSLTGDQLEPRRAFMRSFLVAGDQGYTVMRGGLARSVPEQTKKEIRNGGNPITKDTWILSSKPQEHISLWKQESLESLIRQQSSLPSRTAENLYWVGRYAERVETTARLLRTTLSSLADRDSYSDDATENASLRALLQTTTQLTGTLPGFVGDDALERLQKPEEELLSIIIDPKRVGSLSSSINAFLRGAFSVRERWSFDTWRIINDMEEHWKKAYRKNSNNIFRLHTELNQLITSMVAFTGLTMESMTREAGWRMLDMGRRIERALLLITLFRATVSASHEARVEYVLLEALLATCESLITYRRRYRSALHLEGVLELALLDEVNPRSLAYQIGTLRQHVDQLPRQRIPSRLDEDERLILDVSTALKLAQASELSRVSLDGTMHTELEELLIHLESSLEKLSVVINRTFFRHAADRRQLVKTLLEVEL</sequence>
<dbReference type="InterPro" id="IPR025841">
    <property type="entry name" value="CP_ATPgrasp_2"/>
</dbReference>
<evidence type="ECO:0000259" key="1">
    <source>
        <dbReference type="Pfam" id="PF04168"/>
    </source>
</evidence>
<dbReference type="eggNOG" id="COG2307">
    <property type="taxonomic scope" value="Bacteria"/>
</dbReference>
<dbReference type="KEGG" id="din:Selin_0439"/>
<dbReference type="STRING" id="653733.Selin_0439"/>
<dbReference type="PANTHER" id="PTHR34595:SF2">
    <property type="entry name" value="BLR2978 PROTEIN"/>
    <property type="match status" value="1"/>
</dbReference>
<dbReference type="EMBL" id="CP002432">
    <property type="protein sequence ID" value="ADU65192.1"/>
    <property type="molecule type" value="Genomic_DNA"/>
</dbReference>
<feature type="domain" description="Circularly permuted ATP-grasp type 2" evidence="2">
    <location>
        <begin position="87"/>
        <end position="461"/>
    </location>
</feature>
<dbReference type="SUPFAM" id="SSF56059">
    <property type="entry name" value="Glutathione synthetase ATP-binding domain-like"/>
    <property type="match status" value="1"/>
</dbReference>
<name>E6W066_DESIS</name>
<dbReference type="Pfam" id="PF04168">
    <property type="entry name" value="Alpha-E"/>
    <property type="match status" value="1"/>
</dbReference>
<protein>
    <submittedName>
        <fullName evidence="3">Uncharacterized protein</fullName>
    </submittedName>
</protein>
<dbReference type="Gene3D" id="3.30.1490.270">
    <property type="match status" value="1"/>
</dbReference>
<organism evidence="3 4">
    <name type="scientific">Desulfurispirillum indicum (strain ATCC BAA-1389 / DSM 22839 / S5)</name>
    <dbReference type="NCBI Taxonomy" id="653733"/>
    <lineage>
        <taxon>Bacteria</taxon>
        <taxon>Pseudomonadati</taxon>
        <taxon>Chrysiogenota</taxon>
        <taxon>Chrysiogenia</taxon>
        <taxon>Chrysiogenales</taxon>
        <taxon>Chrysiogenaceae</taxon>
        <taxon>Desulfurispirillum</taxon>
    </lineage>
</organism>
<dbReference type="Proteomes" id="UP000002572">
    <property type="component" value="Chromosome"/>
</dbReference>
<dbReference type="RefSeq" id="WP_013505081.1">
    <property type="nucleotide sequence ID" value="NC_014836.1"/>
</dbReference>
<dbReference type="InterPro" id="IPR007296">
    <property type="entry name" value="DUF403"/>
</dbReference>
<dbReference type="Gene3D" id="3.40.50.11290">
    <property type="match status" value="1"/>
</dbReference>
<dbReference type="eggNOG" id="COG2308">
    <property type="taxonomic scope" value="Bacteria"/>
</dbReference>
<gene>
    <name evidence="3" type="ordered locus">Selin_0439</name>
</gene>
<accession>E6W066</accession>
<proteinExistence type="predicted"/>
<dbReference type="Pfam" id="PF14403">
    <property type="entry name" value="CP_ATPgrasp_2"/>
    <property type="match status" value="1"/>
</dbReference>
<dbReference type="OrthoDB" id="9803842at2"/>
<dbReference type="InterPro" id="IPR051680">
    <property type="entry name" value="ATP-dep_Glu-Cys_Ligase-2"/>
</dbReference>
<evidence type="ECO:0000313" key="4">
    <source>
        <dbReference type="Proteomes" id="UP000002572"/>
    </source>
</evidence>
<keyword evidence="4" id="KW-1185">Reference proteome</keyword>
<reference evidence="3 4" key="1">
    <citation type="submission" date="2010-12" db="EMBL/GenBank/DDBJ databases">
        <title>Complete sequence of Desulfurispirillum indicum S5.</title>
        <authorList>
            <consortium name="US DOE Joint Genome Institute"/>
            <person name="Lucas S."/>
            <person name="Copeland A."/>
            <person name="Lapidus A."/>
            <person name="Cheng J.-F."/>
            <person name="Goodwin L."/>
            <person name="Pitluck S."/>
            <person name="Chertkov O."/>
            <person name="Held B."/>
            <person name="Detter J.C."/>
            <person name="Han C."/>
            <person name="Tapia R."/>
            <person name="Land M."/>
            <person name="Hauser L."/>
            <person name="Kyrpides N."/>
            <person name="Ivanova N."/>
            <person name="Mikhailova N."/>
            <person name="Haggblom M."/>
            <person name="Rauschenbach I."/>
            <person name="Bini E."/>
            <person name="Woyke T."/>
        </authorList>
    </citation>
    <scope>NUCLEOTIDE SEQUENCE [LARGE SCALE GENOMIC DNA]</scope>
    <source>
        <strain evidence="4">ATCC BAA-1389 / DSM 22839 / S5</strain>
    </source>
</reference>
<evidence type="ECO:0000259" key="2">
    <source>
        <dbReference type="Pfam" id="PF14403"/>
    </source>
</evidence>
<dbReference type="AlphaFoldDB" id="E6W066"/>
<evidence type="ECO:0000313" key="3">
    <source>
        <dbReference type="EMBL" id="ADU65192.1"/>
    </source>
</evidence>
<dbReference type="HOGENOM" id="CLU_013951_0_0_0"/>
<dbReference type="InParanoid" id="E6W066"/>
<feature type="domain" description="DUF403" evidence="1">
    <location>
        <begin position="511"/>
        <end position="837"/>
    </location>
</feature>